<dbReference type="EC" id="2.3.1.48" evidence="3"/>
<evidence type="ECO:0000256" key="15">
    <source>
        <dbReference type="SAM" id="MobiDB-lite"/>
    </source>
</evidence>
<dbReference type="InterPro" id="IPR040706">
    <property type="entry name" value="Zf-MYST"/>
</dbReference>
<evidence type="ECO:0000313" key="17">
    <source>
        <dbReference type="EMBL" id="OCK85154.1"/>
    </source>
</evidence>
<dbReference type="GO" id="GO:0046972">
    <property type="term" value="F:histone H4K16 acetyltransferase activity"/>
    <property type="evidence" value="ECO:0007669"/>
    <property type="project" value="TreeGrafter"/>
</dbReference>
<evidence type="ECO:0000256" key="6">
    <source>
        <dbReference type="ARBA" id="ARBA00022771"/>
    </source>
</evidence>
<evidence type="ECO:0000256" key="10">
    <source>
        <dbReference type="ARBA" id="ARBA00023163"/>
    </source>
</evidence>
<keyword evidence="6" id="KW-0863">Zinc-finger</keyword>
<dbReference type="Gene3D" id="3.30.60.60">
    <property type="entry name" value="N-acetyl transferase-like"/>
    <property type="match status" value="1"/>
</dbReference>
<dbReference type="InterPro" id="IPR050603">
    <property type="entry name" value="MYST_HAT"/>
</dbReference>
<keyword evidence="5" id="KW-0479">Metal-binding</keyword>
<keyword evidence="7" id="KW-0862">Zinc</keyword>
<evidence type="ECO:0000256" key="7">
    <source>
        <dbReference type="ARBA" id="ARBA00022833"/>
    </source>
</evidence>
<feature type="compositionally biased region" description="Acidic residues" evidence="15">
    <location>
        <begin position="318"/>
        <end position="338"/>
    </location>
</feature>
<dbReference type="Gene3D" id="1.10.10.10">
    <property type="entry name" value="Winged helix-like DNA-binding domain superfamily/Winged helix DNA-binding domain"/>
    <property type="match status" value="1"/>
</dbReference>
<dbReference type="GO" id="GO:0008270">
    <property type="term" value="F:zinc ion binding"/>
    <property type="evidence" value="ECO:0007669"/>
    <property type="project" value="UniProtKB-KW"/>
</dbReference>
<keyword evidence="18" id="KW-1185">Reference proteome</keyword>
<dbReference type="AlphaFoldDB" id="A0A8E2JJW4"/>
<evidence type="ECO:0000256" key="9">
    <source>
        <dbReference type="ARBA" id="ARBA00023015"/>
    </source>
</evidence>
<evidence type="ECO:0000259" key="16">
    <source>
        <dbReference type="PROSITE" id="PS51726"/>
    </source>
</evidence>
<dbReference type="PANTHER" id="PTHR10615:SF219">
    <property type="entry name" value="HISTONE ACETYLTRANSFERASE KAT5"/>
    <property type="match status" value="1"/>
</dbReference>
<gene>
    <name evidence="17" type="ORF">K432DRAFT_343619</name>
</gene>
<dbReference type="InterPro" id="IPR002717">
    <property type="entry name" value="HAT_MYST-type"/>
</dbReference>
<evidence type="ECO:0000256" key="14">
    <source>
        <dbReference type="PIRSR" id="PIRSR602717-51"/>
    </source>
</evidence>
<sequence>MAVAMAPETPLQHVVMTNGVTSDHTPKRPAMDPNVLNVVLGTMLIKPWYPSFYPEELVGRTVDRLYVCQWCFKYSKELMPFLGHVRACPLRDTAPPGAVIYTKDGYSLYEIDGEEHKLYCQNLSLFAKLFLDTKSVFYDVTTFLYYLLVAHNPSPAIIMALPGQENTPRRQVVGFFSKEKMSWDNNNLACILIFPPWQRQGLGKVLMGASYELSKREGRLGGPEKPLSELGKRGYQSYWSQAIARAILSAPSKKILTIEDIRDETYIVQEDIIATLQAMQVLENRKRGGAEAVMNKAKVREWMEANRVGLTPPVDVDGFVEAEKQEEEDEEEGGEEEE</sequence>
<evidence type="ECO:0000256" key="2">
    <source>
        <dbReference type="ARBA" id="ARBA00010107"/>
    </source>
</evidence>
<evidence type="ECO:0000256" key="11">
    <source>
        <dbReference type="ARBA" id="ARBA00023242"/>
    </source>
</evidence>
<accession>A0A8E2JJW4</accession>
<keyword evidence="8" id="KW-0007">Acetylation</keyword>
<keyword evidence="11" id="KW-0539">Nucleus</keyword>
<reference evidence="17 18" key="1">
    <citation type="journal article" date="2016" name="Nat. Commun.">
        <title>Ectomycorrhizal ecology is imprinted in the genome of the dominant symbiotic fungus Cenococcum geophilum.</title>
        <authorList>
            <consortium name="DOE Joint Genome Institute"/>
            <person name="Peter M."/>
            <person name="Kohler A."/>
            <person name="Ohm R.A."/>
            <person name="Kuo A."/>
            <person name="Krutzmann J."/>
            <person name="Morin E."/>
            <person name="Arend M."/>
            <person name="Barry K.W."/>
            <person name="Binder M."/>
            <person name="Choi C."/>
            <person name="Clum A."/>
            <person name="Copeland A."/>
            <person name="Grisel N."/>
            <person name="Haridas S."/>
            <person name="Kipfer T."/>
            <person name="LaButti K."/>
            <person name="Lindquist E."/>
            <person name="Lipzen A."/>
            <person name="Maire R."/>
            <person name="Meier B."/>
            <person name="Mihaltcheva S."/>
            <person name="Molinier V."/>
            <person name="Murat C."/>
            <person name="Poggeler S."/>
            <person name="Quandt C.A."/>
            <person name="Sperisen C."/>
            <person name="Tritt A."/>
            <person name="Tisserant E."/>
            <person name="Crous P.W."/>
            <person name="Henrissat B."/>
            <person name="Nehls U."/>
            <person name="Egli S."/>
            <person name="Spatafora J.W."/>
            <person name="Grigoriev I.V."/>
            <person name="Martin F.M."/>
        </authorList>
    </citation>
    <scope>NUCLEOTIDE SEQUENCE [LARGE SCALE GENOMIC DNA]</scope>
    <source>
        <strain evidence="17 18">CBS 459.81</strain>
    </source>
</reference>
<dbReference type="InterPro" id="IPR016181">
    <property type="entry name" value="Acyl_CoA_acyltransferase"/>
</dbReference>
<dbReference type="OrthoDB" id="787137at2759"/>
<dbReference type="Proteomes" id="UP000250266">
    <property type="component" value="Unassembled WGS sequence"/>
</dbReference>
<evidence type="ECO:0000256" key="12">
    <source>
        <dbReference type="ARBA" id="ARBA00023315"/>
    </source>
</evidence>
<evidence type="ECO:0000256" key="1">
    <source>
        <dbReference type="ARBA" id="ARBA00004123"/>
    </source>
</evidence>
<feature type="active site" description="Proton donor/acceptor" evidence="14">
    <location>
        <position position="224"/>
    </location>
</feature>
<evidence type="ECO:0000256" key="5">
    <source>
        <dbReference type="ARBA" id="ARBA00022723"/>
    </source>
</evidence>
<proteinExistence type="inferred from homology"/>
<feature type="domain" description="MYST-type HAT" evidence="16">
    <location>
        <begin position="30"/>
        <end position="304"/>
    </location>
</feature>
<evidence type="ECO:0000256" key="4">
    <source>
        <dbReference type="ARBA" id="ARBA00022679"/>
    </source>
</evidence>
<dbReference type="PROSITE" id="PS51726">
    <property type="entry name" value="MYST_HAT"/>
    <property type="match status" value="1"/>
</dbReference>
<dbReference type="GO" id="GO:0006355">
    <property type="term" value="P:regulation of DNA-templated transcription"/>
    <property type="evidence" value="ECO:0007669"/>
    <property type="project" value="InterPro"/>
</dbReference>
<dbReference type="Pfam" id="PF17772">
    <property type="entry name" value="zf-MYST"/>
    <property type="match status" value="1"/>
</dbReference>
<dbReference type="GO" id="GO:0005634">
    <property type="term" value="C:nucleus"/>
    <property type="evidence" value="ECO:0007669"/>
    <property type="project" value="UniProtKB-SubCell"/>
</dbReference>
<evidence type="ECO:0000256" key="3">
    <source>
        <dbReference type="ARBA" id="ARBA00013184"/>
    </source>
</evidence>
<dbReference type="SUPFAM" id="SSF55729">
    <property type="entry name" value="Acyl-CoA N-acyltransferases (Nat)"/>
    <property type="match status" value="1"/>
</dbReference>
<dbReference type="FunFam" id="3.40.630.30:FF:000067">
    <property type="entry name" value="Histone acetyltransferase"/>
    <property type="match status" value="1"/>
</dbReference>
<name>A0A8E2JJW4_9PEZI</name>
<keyword evidence="4" id="KW-0808">Transferase</keyword>
<evidence type="ECO:0000256" key="13">
    <source>
        <dbReference type="ARBA" id="ARBA00045805"/>
    </source>
</evidence>
<dbReference type="GO" id="GO:0035267">
    <property type="term" value="C:NuA4 histone acetyltransferase complex"/>
    <property type="evidence" value="ECO:0007669"/>
    <property type="project" value="TreeGrafter"/>
</dbReference>
<evidence type="ECO:0000256" key="8">
    <source>
        <dbReference type="ARBA" id="ARBA00022990"/>
    </source>
</evidence>
<comment type="similarity">
    <text evidence="2">Belongs to the MYST (SAS/MOZ) family.</text>
</comment>
<keyword evidence="9" id="KW-0805">Transcription regulation</keyword>
<organism evidence="17 18">
    <name type="scientific">Lepidopterella palustris CBS 459.81</name>
    <dbReference type="NCBI Taxonomy" id="1314670"/>
    <lineage>
        <taxon>Eukaryota</taxon>
        <taxon>Fungi</taxon>
        <taxon>Dikarya</taxon>
        <taxon>Ascomycota</taxon>
        <taxon>Pezizomycotina</taxon>
        <taxon>Dothideomycetes</taxon>
        <taxon>Pleosporomycetidae</taxon>
        <taxon>Mytilinidiales</taxon>
        <taxon>Argynnaceae</taxon>
        <taxon>Lepidopterella</taxon>
    </lineage>
</organism>
<protein>
    <recommendedName>
        <fullName evidence="3">histone acetyltransferase</fullName>
        <ecNumber evidence="3">2.3.1.48</ecNumber>
    </recommendedName>
</protein>
<evidence type="ECO:0000313" key="18">
    <source>
        <dbReference type="Proteomes" id="UP000250266"/>
    </source>
</evidence>
<keyword evidence="12" id="KW-0012">Acyltransferase</keyword>
<feature type="region of interest" description="Disordered" evidence="15">
    <location>
        <begin position="310"/>
        <end position="338"/>
    </location>
</feature>
<dbReference type="Pfam" id="PF01853">
    <property type="entry name" value="MOZ_SAS"/>
    <property type="match status" value="1"/>
</dbReference>
<comment type="subcellular location">
    <subcellularLocation>
        <location evidence="1">Nucleus</location>
    </subcellularLocation>
</comment>
<keyword evidence="10" id="KW-0804">Transcription</keyword>
<dbReference type="EMBL" id="KV744823">
    <property type="protein sequence ID" value="OCK85154.1"/>
    <property type="molecule type" value="Genomic_DNA"/>
</dbReference>
<dbReference type="PANTHER" id="PTHR10615">
    <property type="entry name" value="HISTONE ACETYLTRANSFERASE"/>
    <property type="match status" value="1"/>
</dbReference>
<dbReference type="InterPro" id="IPR036388">
    <property type="entry name" value="WH-like_DNA-bd_sf"/>
</dbReference>
<dbReference type="Gene3D" id="3.40.630.30">
    <property type="match status" value="1"/>
</dbReference>
<comment type="function">
    <text evidence="13">Catalytic component of the NuA4 histone acetyltransferase (HAT) complex which is involved in epigenetic transcriptional activation of selected genes principally by acetylation of nucleosomal histones H4, H3, H2B, H2A and H2A variant H2A.Z. Acetylates histone H4 to form H4K5ac, H4K8ac, H4K12ac and H4K16ac, histone H3 to form H3K14ac, and histone H2A to form H2AK4ac and H2AK7ac. The NuA4 complex is involved in the DNA damage response and is required for chromosome segregation. The NuA4 complex plays a direct role in repair of DNA double-strand breaks (DSBs) through homologous recombination. Recruitment to promoters depends on H3K4me. Also acetylates non-histone proteins. In addition to protein acetyltransferase, can use different acyl-CoA substrates, such as 2-hydroxyisobutanoyl-CoA (2-hydroxyisobutyryl-CoA) or (2E)-butenoyl-CoA (crotonyl-CoA), and is able to mediate protein 2-hydroxyisobutyrylation and crotonylation, respectively.</text>
</comment>